<evidence type="ECO:0000256" key="1">
    <source>
        <dbReference type="SAM" id="MobiDB-lite"/>
    </source>
</evidence>
<feature type="compositionally biased region" description="Basic and acidic residues" evidence="1">
    <location>
        <begin position="16"/>
        <end position="35"/>
    </location>
</feature>
<sequence length="83" mass="9088">MDSESVEPNFSDADEDQQKSTESNKELVREKREGETLLESEAAEIVLGFVKSLDRSTSRETGEGMGAFTRGESMTEPEIGTGL</sequence>
<evidence type="ECO:0000313" key="2">
    <source>
        <dbReference type="EMBL" id="KAJ8557648.1"/>
    </source>
</evidence>
<protein>
    <submittedName>
        <fullName evidence="2">Uncharacterized protein</fullName>
    </submittedName>
</protein>
<reference evidence="3" key="1">
    <citation type="journal article" date="2023" name="Proc. Natl. Acad. Sci. U.S.A.">
        <title>Genomic and structural basis for evolution of tropane alkaloid biosynthesis.</title>
        <authorList>
            <person name="Wanga Y.-J."/>
            <person name="Taina T."/>
            <person name="Yua J.-Y."/>
            <person name="Lia J."/>
            <person name="Xua B."/>
            <person name="Chenc J."/>
            <person name="D'Auriad J.C."/>
            <person name="Huanga J.-P."/>
            <person name="Huanga S.-X."/>
        </authorList>
    </citation>
    <scope>NUCLEOTIDE SEQUENCE [LARGE SCALE GENOMIC DNA]</scope>
    <source>
        <strain evidence="3">cv. KIB-2019</strain>
    </source>
</reference>
<feature type="region of interest" description="Disordered" evidence="1">
    <location>
        <begin position="54"/>
        <end position="83"/>
    </location>
</feature>
<proteinExistence type="predicted"/>
<dbReference type="EMBL" id="JAJAGQ010000007">
    <property type="protein sequence ID" value="KAJ8557648.1"/>
    <property type="molecule type" value="Genomic_DNA"/>
</dbReference>
<dbReference type="AlphaFoldDB" id="A0A9Q1MDR2"/>
<dbReference type="Proteomes" id="UP001152561">
    <property type="component" value="Unassembled WGS sequence"/>
</dbReference>
<feature type="region of interest" description="Disordered" evidence="1">
    <location>
        <begin position="1"/>
        <end position="35"/>
    </location>
</feature>
<evidence type="ECO:0000313" key="3">
    <source>
        <dbReference type="Proteomes" id="UP001152561"/>
    </source>
</evidence>
<accession>A0A9Q1MDR2</accession>
<name>A0A9Q1MDR2_9SOLA</name>
<comment type="caution">
    <text evidence="2">The sequence shown here is derived from an EMBL/GenBank/DDBJ whole genome shotgun (WGS) entry which is preliminary data.</text>
</comment>
<gene>
    <name evidence="2" type="ORF">K7X08_003273</name>
</gene>
<organism evidence="2 3">
    <name type="scientific">Anisodus acutangulus</name>
    <dbReference type="NCBI Taxonomy" id="402998"/>
    <lineage>
        <taxon>Eukaryota</taxon>
        <taxon>Viridiplantae</taxon>
        <taxon>Streptophyta</taxon>
        <taxon>Embryophyta</taxon>
        <taxon>Tracheophyta</taxon>
        <taxon>Spermatophyta</taxon>
        <taxon>Magnoliopsida</taxon>
        <taxon>eudicotyledons</taxon>
        <taxon>Gunneridae</taxon>
        <taxon>Pentapetalae</taxon>
        <taxon>asterids</taxon>
        <taxon>lamiids</taxon>
        <taxon>Solanales</taxon>
        <taxon>Solanaceae</taxon>
        <taxon>Solanoideae</taxon>
        <taxon>Hyoscyameae</taxon>
        <taxon>Anisodus</taxon>
    </lineage>
</organism>
<keyword evidence="3" id="KW-1185">Reference proteome</keyword>